<organism evidence="1 2">
    <name type="scientific">Teladorsagia circumcincta</name>
    <name type="common">Brown stomach worm</name>
    <name type="synonym">Ostertagia circumcincta</name>
    <dbReference type="NCBI Taxonomy" id="45464"/>
    <lineage>
        <taxon>Eukaryota</taxon>
        <taxon>Metazoa</taxon>
        <taxon>Ecdysozoa</taxon>
        <taxon>Nematoda</taxon>
        <taxon>Chromadorea</taxon>
        <taxon>Rhabditida</taxon>
        <taxon>Rhabditina</taxon>
        <taxon>Rhabditomorpha</taxon>
        <taxon>Strongyloidea</taxon>
        <taxon>Trichostrongylidae</taxon>
        <taxon>Teladorsagia</taxon>
    </lineage>
</organism>
<proteinExistence type="predicted"/>
<keyword evidence="2" id="KW-1185">Reference proteome</keyword>
<dbReference type="EMBL" id="KZ359955">
    <property type="protein sequence ID" value="PIO58766.1"/>
    <property type="molecule type" value="Genomic_DNA"/>
</dbReference>
<gene>
    <name evidence="1" type="ORF">TELCIR_19791</name>
</gene>
<dbReference type="OrthoDB" id="407658at2759"/>
<evidence type="ECO:0000313" key="1">
    <source>
        <dbReference type="EMBL" id="PIO58766.1"/>
    </source>
</evidence>
<name>A0A2G9TLB1_TELCI</name>
<protein>
    <submittedName>
        <fullName evidence="1">Uncharacterized protein</fullName>
    </submittedName>
</protein>
<accession>A0A2G9TLB1</accession>
<dbReference type="Proteomes" id="UP000230423">
    <property type="component" value="Unassembled WGS sequence"/>
</dbReference>
<sequence>MERALSKKNRMYVTELVAPNATLIPKCWKLWRETTGFESLTKYTLCCREALKNYATKNIMIYEKTLRGSRSCERILGTGWQQRSGDLNQFSGTMNMLLSIMN</sequence>
<reference evidence="1 2" key="1">
    <citation type="submission" date="2015-09" db="EMBL/GenBank/DDBJ databases">
        <title>Draft genome of the parasitic nematode Teladorsagia circumcincta isolate WARC Sus (inbred).</title>
        <authorList>
            <person name="Mitreva M."/>
        </authorList>
    </citation>
    <scope>NUCLEOTIDE SEQUENCE [LARGE SCALE GENOMIC DNA]</scope>
    <source>
        <strain evidence="1 2">S</strain>
    </source>
</reference>
<evidence type="ECO:0000313" key="2">
    <source>
        <dbReference type="Proteomes" id="UP000230423"/>
    </source>
</evidence>
<dbReference type="AlphaFoldDB" id="A0A2G9TLB1"/>